<proteinExistence type="predicted"/>
<dbReference type="EMBL" id="KZ664887">
    <property type="protein sequence ID" value="PPS02635.1"/>
    <property type="molecule type" value="Genomic_DNA"/>
</dbReference>
<evidence type="ECO:0000313" key="2">
    <source>
        <dbReference type="Proteomes" id="UP000239757"/>
    </source>
</evidence>
<dbReference type="Proteomes" id="UP000239757">
    <property type="component" value="Unassembled WGS sequence"/>
</dbReference>
<accession>A0A2P5XGY9</accession>
<organism evidence="1 2">
    <name type="scientific">Gossypium barbadense</name>
    <name type="common">Sea Island cotton</name>
    <name type="synonym">Hibiscus barbadensis</name>
    <dbReference type="NCBI Taxonomy" id="3634"/>
    <lineage>
        <taxon>Eukaryota</taxon>
        <taxon>Viridiplantae</taxon>
        <taxon>Streptophyta</taxon>
        <taxon>Embryophyta</taxon>
        <taxon>Tracheophyta</taxon>
        <taxon>Spermatophyta</taxon>
        <taxon>Magnoliopsida</taxon>
        <taxon>eudicotyledons</taxon>
        <taxon>Gunneridae</taxon>
        <taxon>Pentapetalae</taxon>
        <taxon>rosids</taxon>
        <taxon>malvids</taxon>
        <taxon>Malvales</taxon>
        <taxon>Malvaceae</taxon>
        <taxon>Malvoideae</taxon>
        <taxon>Gossypium</taxon>
    </lineage>
</organism>
<dbReference type="AlphaFoldDB" id="A0A2P5XGY9"/>
<reference evidence="1 2" key="1">
    <citation type="submission" date="2015-01" db="EMBL/GenBank/DDBJ databases">
        <title>Genome of allotetraploid Gossypium barbadense reveals genomic plasticity and fiber elongation in cotton evolution.</title>
        <authorList>
            <person name="Chen X."/>
            <person name="Liu X."/>
            <person name="Zhao B."/>
            <person name="Zheng H."/>
            <person name="Hu Y."/>
            <person name="Lu G."/>
            <person name="Yang C."/>
            <person name="Chen J."/>
            <person name="Shan C."/>
            <person name="Zhang L."/>
            <person name="Zhou Y."/>
            <person name="Wang L."/>
            <person name="Guo W."/>
            <person name="Bai Y."/>
            <person name="Ruan J."/>
            <person name="Shangguan X."/>
            <person name="Mao Y."/>
            <person name="Jiang J."/>
            <person name="Zhu Y."/>
            <person name="Lei J."/>
            <person name="Kang H."/>
            <person name="Chen S."/>
            <person name="He X."/>
            <person name="Wang R."/>
            <person name="Wang Y."/>
            <person name="Chen J."/>
            <person name="Wang L."/>
            <person name="Yu S."/>
            <person name="Wang B."/>
            <person name="Wei J."/>
            <person name="Song S."/>
            <person name="Lu X."/>
            <person name="Gao Z."/>
            <person name="Gu W."/>
            <person name="Deng X."/>
            <person name="Ma D."/>
            <person name="Wang S."/>
            <person name="Liang W."/>
            <person name="Fang L."/>
            <person name="Cai C."/>
            <person name="Zhu X."/>
            <person name="Zhou B."/>
            <person name="Zhang Y."/>
            <person name="Chen Z."/>
            <person name="Xu S."/>
            <person name="Zhu R."/>
            <person name="Wang S."/>
            <person name="Zhang T."/>
            <person name="Zhao G."/>
        </authorList>
    </citation>
    <scope>NUCLEOTIDE SEQUENCE [LARGE SCALE GENOMIC DNA]</scope>
    <source>
        <strain evidence="2">cv. Xinhai21</strain>
        <tissue evidence="1">Leaf</tissue>
    </source>
</reference>
<gene>
    <name evidence="1" type="ORF">GOBAR_AA18020</name>
</gene>
<sequence length="174" mass="19814">MEMGNGGGRLILGHRAKLVSGKRKERGRGLWGPRFRPHDHGPRPCVSLLAHVFREIFCQYYTRPFSHARVSRLAALMAMSHSHVDCPRLLHTTVGYARFPFLLVANFKVCVQVLTRPQARPCFMTVWVTRPHRTAMFYHGLRHARVPQPCGSYGRALVFAARVSLGFGKMFVLF</sequence>
<protein>
    <submittedName>
        <fullName evidence="1">Uncharacterized protein</fullName>
    </submittedName>
</protein>
<name>A0A2P5XGY9_GOSBA</name>
<evidence type="ECO:0000313" key="1">
    <source>
        <dbReference type="EMBL" id="PPS02635.1"/>
    </source>
</evidence>